<feature type="compositionally biased region" description="Polar residues" evidence="2">
    <location>
        <begin position="7"/>
        <end position="21"/>
    </location>
</feature>
<comment type="caution">
    <text evidence="3">The sequence shown here is derived from an EMBL/GenBank/DDBJ whole genome shotgun (WGS) entry which is preliminary data.</text>
</comment>
<proteinExistence type="predicted"/>
<dbReference type="InterPro" id="IPR015943">
    <property type="entry name" value="WD40/YVTN_repeat-like_dom_sf"/>
</dbReference>
<feature type="compositionally biased region" description="Basic and acidic residues" evidence="2">
    <location>
        <begin position="54"/>
        <end position="66"/>
    </location>
</feature>
<dbReference type="AlphaFoldDB" id="A0A9P6VNT6"/>
<dbReference type="PROSITE" id="PS50082">
    <property type="entry name" value="WD_REPEATS_2"/>
    <property type="match status" value="1"/>
</dbReference>
<dbReference type="OrthoDB" id="20669at2759"/>
<dbReference type="InterPro" id="IPR001680">
    <property type="entry name" value="WD40_rpt"/>
</dbReference>
<dbReference type="Gene3D" id="2.130.10.10">
    <property type="entry name" value="YVTN repeat-like/Quinoprotein amine dehydrogenase"/>
    <property type="match status" value="1"/>
</dbReference>
<evidence type="ECO:0000313" key="3">
    <source>
        <dbReference type="EMBL" id="KAG0650899.1"/>
    </source>
</evidence>
<feature type="compositionally biased region" description="Acidic residues" evidence="2">
    <location>
        <begin position="67"/>
        <end position="77"/>
    </location>
</feature>
<organism evidence="3 4">
    <name type="scientific">Hyphodiscus hymeniophilus</name>
    <dbReference type="NCBI Taxonomy" id="353542"/>
    <lineage>
        <taxon>Eukaryota</taxon>
        <taxon>Fungi</taxon>
        <taxon>Dikarya</taxon>
        <taxon>Ascomycota</taxon>
        <taxon>Pezizomycotina</taxon>
        <taxon>Leotiomycetes</taxon>
        <taxon>Helotiales</taxon>
        <taxon>Hyphodiscaceae</taxon>
        <taxon>Hyphodiscus</taxon>
    </lineage>
</organism>
<dbReference type="PANTHER" id="PTHR43991:SF12">
    <property type="entry name" value="WD REPEAT PROTEIN (AFU_ORTHOLOGUE AFUA_8G05640)"/>
    <property type="match status" value="1"/>
</dbReference>
<dbReference type="PROSITE" id="PS50294">
    <property type="entry name" value="WD_REPEATS_REGION"/>
    <property type="match status" value="1"/>
</dbReference>
<feature type="region of interest" description="Disordered" evidence="2">
    <location>
        <begin position="1"/>
        <end position="77"/>
    </location>
</feature>
<keyword evidence="1" id="KW-0853">WD repeat</keyword>
<dbReference type="SUPFAM" id="SSF50978">
    <property type="entry name" value="WD40 repeat-like"/>
    <property type="match status" value="1"/>
</dbReference>
<reference evidence="3" key="1">
    <citation type="submission" date="2019-07" db="EMBL/GenBank/DDBJ databases">
        <title>Hyphodiscus hymeniophilus genome sequencing and assembly.</title>
        <authorList>
            <person name="Kramer G."/>
            <person name="Nodwell J."/>
        </authorList>
    </citation>
    <scope>NUCLEOTIDE SEQUENCE</scope>
    <source>
        <strain evidence="3">ATCC 34498</strain>
    </source>
</reference>
<sequence length="807" mass="88573">MLPHPSHLQNEVTETTASNNDGVLHLGPSDTPVPVQHAPIAKSTSDIDMGLEGQDERSDVEDRSEFLDDAPSDDDMDMSDGGAALTMTSSHAEQLNAELDMLDAEIMGSHNLGLLVDDHYQPTTIEDLPFSYHGHNPGPPSFAQNSTVYEEGAMDDEIPPAPPVISNLPVAMSAVAQQLQHIQDGQGYANLAPDALHGGVHDNSTLPLPYHSQLYTSPLSNFVSLADISPPSVTHQQPMALGPLHAPHLWPTGGWTPSPDMDIVLISSQDQLSASHFPSSDLTGFNDDTVTNADQDPVDDQFNLGLAEFLYNWAHSTSLEGDVKKSPRGPSLPAIENQREIEHNGPMVRSDLQGERCDIQRINWSEIGVSRIEARQMRRHTYRNYANLRNHLQWHPRLNGARLSDDQDYFRFRRMDFDHPVHLSHFQLRNLLSCGSRDHIYYAGRSVVHHYSPASDSDPSGPTPIAIDLTNPIIQPIHAFPGNGVQISTLTAAHDILVAGGFSGEYGLINLRAPAETRHSEGILTQHVNGITNHVQVYLPRNSSAPVAAFASNDMSMRILDITTNKLLVEHKYEQAVNCSAVSPDQRLRVLVGDNRNVMICNAETGEILQDLEGHRDYGFACDWADDGWTVATGNQDMQVKIWDARKWTSSSGVACPVATIAAEMAGVRKLKFSPLGSGKRVLVAAEPADFVNVIDAETFSSKQTLSFFGEIGGVDFTNDGQDLIIANCDGMRGGIMEFERCNFAAEGSHGLDEFDGYAAGRHRTRRERGYDWNDSDETIVRNPKARGTETQRSRRAALLGTNMGIF</sequence>
<dbReference type="PANTHER" id="PTHR43991">
    <property type="entry name" value="WD REPEAT PROTEIN (AFU_ORTHOLOGUE AFUA_8G05640)-RELATED"/>
    <property type="match status" value="1"/>
</dbReference>
<dbReference type="Proteomes" id="UP000785200">
    <property type="component" value="Unassembled WGS sequence"/>
</dbReference>
<evidence type="ECO:0000256" key="2">
    <source>
        <dbReference type="SAM" id="MobiDB-lite"/>
    </source>
</evidence>
<dbReference type="EMBL" id="VNKQ01000005">
    <property type="protein sequence ID" value="KAG0650899.1"/>
    <property type="molecule type" value="Genomic_DNA"/>
</dbReference>
<evidence type="ECO:0000256" key="1">
    <source>
        <dbReference type="PROSITE-ProRule" id="PRU00221"/>
    </source>
</evidence>
<keyword evidence="4" id="KW-1185">Reference proteome</keyword>
<gene>
    <name evidence="3" type="ORF">D0Z07_2471</name>
</gene>
<protein>
    <submittedName>
        <fullName evidence="3">WD repeat-containing</fullName>
    </submittedName>
</protein>
<name>A0A9P6VNT6_9HELO</name>
<dbReference type="InterPro" id="IPR036322">
    <property type="entry name" value="WD40_repeat_dom_sf"/>
</dbReference>
<evidence type="ECO:0000313" key="4">
    <source>
        <dbReference type="Proteomes" id="UP000785200"/>
    </source>
</evidence>
<dbReference type="SMART" id="SM00320">
    <property type="entry name" value="WD40"/>
    <property type="match status" value="3"/>
</dbReference>
<feature type="repeat" description="WD" evidence="1">
    <location>
        <begin position="612"/>
        <end position="644"/>
    </location>
</feature>
<accession>A0A9P6VNT6</accession>